<keyword evidence="4 11" id="KW-0547">Nucleotide-binding</keyword>
<dbReference type="PIRSF" id="PIRSF006293">
    <property type="entry name" value="ExsB"/>
    <property type="match status" value="1"/>
</dbReference>
<feature type="binding site" evidence="11">
    <location>
        <position position="215"/>
    </location>
    <ligand>
        <name>Zn(2+)</name>
        <dbReference type="ChEBI" id="CHEBI:29105"/>
    </ligand>
</feature>
<dbReference type="Gene3D" id="3.40.50.620">
    <property type="entry name" value="HUPs"/>
    <property type="match status" value="1"/>
</dbReference>
<evidence type="ECO:0000256" key="8">
    <source>
        <dbReference type="ARBA" id="ARBA00037993"/>
    </source>
</evidence>
<evidence type="ECO:0000256" key="9">
    <source>
        <dbReference type="ARBA" id="ARBA00039149"/>
    </source>
</evidence>
<dbReference type="NCBIfam" id="TIGR00364">
    <property type="entry name" value="7-cyano-7-deazaguanine synthase QueC"/>
    <property type="match status" value="1"/>
</dbReference>
<feature type="binding site" evidence="11">
    <location>
        <position position="205"/>
    </location>
    <ligand>
        <name>Zn(2+)</name>
        <dbReference type="ChEBI" id="CHEBI:29105"/>
    </ligand>
</feature>
<evidence type="ECO:0000256" key="7">
    <source>
        <dbReference type="ARBA" id="ARBA00022840"/>
    </source>
</evidence>
<name>A0ABU0MQZ2_9PROT</name>
<proteinExistence type="inferred from homology"/>
<dbReference type="CDD" id="cd01995">
    <property type="entry name" value="QueC-like"/>
    <property type="match status" value="1"/>
</dbReference>
<dbReference type="InterPro" id="IPR014729">
    <property type="entry name" value="Rossmann-like_a/b/a_fold"/>
</dbReference>
<evidence type="ECO:0000256" key="6">
    <source>
        <dbReference type="ARBA" id="ARBA00022833"/>
    </source>
</evidence>
<evidence type="ECO:0000256" key="3">
    <source>
        <dbReference type="ARBA" id="ARBA00022723"/>
    </source>
</evidence>
<evidence type="ECO:0000256" key="4">
    <source>
        <dbReference type="ARBA" id="ARBA00022741"/>
    </source>
</evidence>
<reference evidence="12 13" key="1">
    <citation type="submission" date="2023-07" db="EMBL/GenBank/DDBJ databases">
        <title>Genomic Encyclopedia of Type Strains, Phase IV (KMG-IV): sequencing the most valuable type-strain genomes for metagenomic binning, comparative biology and taxonomic classification.</title>
        <authorList>
            <person name="Goeker M."/>
        </authorList>
    </citation>
    <scope>NUCLEOTIDE SEQUENCE [LARGE SCALE GENOMIC DNA]</scope>
    <source>
        <strain evidence="12 13">DSM 19922</strain>
    </source>
</reference>
<comment type="function">
    <text evidence="11">Catalyzes the ATP-dependent conversion of 7-carboxy-7-deazaguanine (CDG) to 7-cyano-7-deazaguanine (preQ(0)).</text>
</comment>
<gene>
    <name evidence="11" type="primary">queC</name>
    <name evidence="12" type="ORF">QO018_004722</name>
</gene>
<organism evidence="12 13">
    <name type="scientific">Azospirillum picis</name>
    <dbReference type="NCBI Taxonomy" id="488438"/>
    <lineage>
        <taxon>Bacteria</taxon>
        <taxon>Pseudomonadati</taxon>
        <taxon>Pseudomonadota</taxon>
        <taxon>Alphaproteobacteria</taxon>
        <taxon>Rhodospirillales</taxon>
        <taxon>Azospirillaceae</taxon>
        <taxon>Azospirillum</taxon>
    </lineage>
</organism>
<evidence type="ECO:0000256" key="10">
    <source>
        <dbReference type="ARBA" id="ARBA00047890"/>
    </source>
</evidence>
<feature type="binding site" evidence="11">
    <location>
        <position position="218"/>
    </location>
    <ligand>
        <name>Zn(2+)</name>
        <dbReference type="ChEBI" id="CHEBI:29105"/>
    </ligand>
</feature>
<feature type="binding site" evidence="11">
    <location>
        <begin position="18"/>
        <end position="28"/>
    </location>
    <ligand>
        <name>ATP</name>
        <dbReference type="ChEBI" id="CHEBI:30616"/>
    </ligand>
</feature>
<comment type="caution">
    <text evidence="12">The sequence shown here is derived from an EMBL/GenBank/DDBJ whole genome shotgun (WGS) entry which is preliminary data.</text>
</comment>
<dbReference type="Pfam" id="PF06508">
    <property type="entry name" value="QueC"/>
    <property type="match status" value="1"/>
</dbReference>
<evidence type="ECO:0000313" key="13">
    <source>
        <dbReference type="Proteomes" id="UP001244552"/>
    </source>
</evidence>
<sequence length="241" mass="25366">MMADMMRKGAGRPAVVLVSGGLDSTTVLAIAKAEGYRVNALSFRYGQRHSVELDAARRVVEAVGVDRHVVADIDLRAFGGSALTDAIAVPKHGSAAELQAAGQGIPVTYVPARNTVFLSFALAWAETLGASDLFIGVNALDYSGYPDCRPEYIAAFETLANLATKAGVEGTSRFKIHAPLMTLDKAGIIRRGLGLGIDYGLTHSCYDPTPDGVSCGACDSCLLRLKGFAEAGATDPIRYAR</sequence>
<protein>
    <recommendedName>
        <fullName evidence="9 11">7-cyano-7-deazaguanine synthase</fullName>
        <ecNumber evidence="9 11">6.3.4.20</ecNumber>
    </recommendedName>
    <alternativeName>
        <fullName evidence="11">7-cyano-7-carbaguanine synthase</fullName>
    </alternativeName>
    <alternativeName>
        <fullName evidence="11">PreQ(0) synthase</fullName>
    </alternativeName>
    <alternativeName>
        <fullName evidence="11">Queuosine biosynthesis protein QueC</fullName>
    </alternativeName>
</protein>
<dbReference type="GO" id="GO:0016874">
    <property type="term" value="F:ligase activity"/>
    <property type="evidence" value="ECO:0007669"/>
    <property type="project" value="UniProtKB-KW"/>
</dbReference>
<dbReference type="PANTHER" id="PTHR42914">
    <property type="entry name" value="7-CYANO-7-DEAZAGUANINE SYNTHASE"/>
    <property type="match status" value="1"/>
</dbReference>
<comment type="catalytic activity">
    <reaction evidence="10 11">
        <text>7-carboxy-7-carbaguanine + NH4(+) + 2 ATP = 7-cyano-7-carbaguanine + 2 AMP + 2 diphosphate + 2 H(+)</text>
        <dbReference type="Rhea" id="RHEA:27982"/>
        <dbReference type="ChEBI" id="CHEBI:15378"/>
        <dbReference type="ChEBI" id="CHEBI:28938"/>
        <dbReference type="ChEBI" id="CHEBI:30616"/>
        <dbReference type="ChEBI" id="CHEBI:33019"/>
        <dbReference type="ChEBI" id="CHEBI:45075"/>
        <dbReference type="ChEBI" id="CHEBI:61036"/>
        <dbReference type="ChEBI" id="CHEBI:456215"/>
        <dbReference type="EC" id="6.3.4.20"/>
    </reaction>
</comment>
<evidence type="ECO:0000256" key="2">
    <source>
        <dbReference type="ARBA" id="ARBA00022598"/>
    </source>
</evidence>
<keyword evidence="2 11" id="KW-0436">Ligase</keyword>
<dbReference type="SUPFAM" id="SSF52402">
    <property type="entry name" value="Adenine nucleotide alpha hydrolases-like"/>
    <property type="match status" value="1"/>
</dbReference>
<comment type="cofactor">
    <cofactor evidence="11">
        <name>Zn(2+)</name>
        <dbReference type="ChEBI" id="CHEBI:29105"/>
    </cofactor>
    <text evidence="11">Binds 1 zinc ion per subunit.</text>
</comment>
<feature type="binding site" evidence="11">
    <location>
        <position position="221"/>
    </location>
    <ligand>
        <name>Zn(2+)</name>
        <dbReference type="ChEBI" id="CHEBI:29105"/>
    </ligand>
</feature>
<comment type="similarity">
    <text evidence="8 11">Belongs to the QueC family.</text>
</comment>
<dbReference type="Proteomes" id="UP001244552">
    <property type="component" value="Unassembled WGS sequence"/>
</dbReference>
<dbReference type="EC" id="6.3.4.20" evidence="9 11"/>
<dbReference type="EMBL" id="JAUSVU010000021">
    <property type="protein sequence ID" value="MDQ0535836.1"/>
    <property type="molecule type" value="Genomic_DNA"/>
</dbReference>
<keyword evidence="6 11" id="KW-0862">Zinc</keyword>
<evidence type="ECO:0000256" key="1">
    <source>
        <dbReference type="ARBA" id="ARBA00005061"/>
    </source>
</evidence>
<dbReference type="HAMAP" id="MF_01633">
    <property type="entry name" value="QueC"/>
    <property type="match status" value="1"/>
</dbReference>
<keyword evidence="3 11" id="KW-0479">Metal-binding</keyword>
<evidence type="ECO:0000256" key="11">
    <source>
        <dbReference type="HAMAP-Rule" id="MF_01633"/>
    </source>
</evidence>
<keyword evidence="7 11" id="KW-0067">ATP-binding</keyword>
<keyword evidence="5 11" id="KW-0671">Queuosine biosynthesis</keyword>
<evidence type="ECO:0000256" key="5">
    <source>
        <dbReference type="ARBA" id="ARBA00022785"/>
    </source>
</evidence>
<comment type="pathway">
    <text evidence="1 11">Purine metabolism; 7-cyano-7-deazaguanine biosynthesis.</text>
</comment>
<dbReference type="PANTHER" id="PTHR42914:SF1">
    <property type="entry name" value="7-CYANO-7-DEAZAGUANINE SYNTHASE"/>
    <property type="match status" value="1"/>
</dbReference>
<evidence type="ECO:0000313" key="12">
    <source>
        <dbReference type="EMBL" id="MDQ0535836.1"/>
    </source>
</evidence>
<keyword evidence="13" id="KW-1185">Reference proteome</keyword>
<dbReference type="InterPro" id="IPR018317">
    <property type="entry name" value="QueC"/>
</dbReference>
<accession>A0ABU0MQZ2</accession>